<evidence type="ECO:0000313" key="10">
    <source>
        <dbReference type="EMBL" id="MST55388.1"/>
    </source>
</evidence>
<dbReference type="GO" id="GO:0022857">
    <property type="term" value="F:transmembrane transporter activity"/>
    <property type="evidence" value="ECO:0007669"/>
    <property type="project" value="TreeGrafter"/>
</dbReference>
<feature type="transmembrane region" description="Helical" evidence="7">
    <location>
        <begin position="330"/>
        <end position="358"/>
    </location>
</feature>
<comment type="similarity">
    <text evidence="6">Belongs to the ABC-4 integral membrane protein family.</text>
</comment>
<evidence type="ECO:0000256" key="1">
    <source>
        <dbReference type="ARBA" id="ARBA00004651"/>
    </source>
</evidence>
<evidence type="ECO:0000256" key="2">
    <source>
        <dbReference type="ARBA" id="ARBA00022475"/>
    </source>
</evidence>
<dbReference type="PANTHER" id="PTHR30572">
    <property type="entry name" value="MEMBRANE COMPONENT OF TRANSPORTER-RELATED"/>
    <property type="match status" value="1"/>
</dbReference>
<dbReference type="GO" id="GO:0005886">
    <property type="term" value="C:plasma membrane"/>
    <property type="evidence" value="ECO:0007669"/>
    <property type="project" value="UniProtKB-SubCell"/>
</dbReference>
<dbReference type="InterPro" id="IPR050250">
    <property type="entry name" value="Macrolide_Exporter_MacB"/>
</dbReference>
<accession>A0A6L5YBG0</accession>
<evidence type="ECO:0000256" key="4">
    <source>
        <dbReference type="ARBA" id="ARBA00022989"/>
    </source>
</evidence>
<sequence length="407" mass="42947">MISFVEIVRTALRALRRNKTRSFLTTLGIIIGVGAVIAAFAVGAGANKVIDEEIASFGTNSVTVMRERNAQSTGDTAKYLTESDAEAIAANVSGVEAVAPTVNTSVQVIYGNTNWSTSVYGSTPSYADVNGYAIAAGRNLSESDQRMGNKVAVIGSTVAQKLFAHEDPLGKSVRIAKVPFTIVGVFAAKGQSTGGFMDQDDMVLVPLKTAQSRLVKWDNTPGRVGNIQVKGVSMESLSYITSEITMLMRERHKIRGGETDDFAVRSLSQMLEARRKTTSVTSMLLASIAVISLVVGGIGIMNIMLVSVTERTREIGIRMAVGAKSINIRLQFLIESVTLSVIGGVLGICLGIGAGYALASVTQAPPVFTLGSIALAFVFSAAVGIGFGYYPAAKASLLDPIDALKYE</sequence>
<keyword evidence="4 7" id="KW-1133">Transmembrane helix</keyword>
<reference evidence="10 11" key="1">
    <citation type="submission" date="2019-08" db="EMBL/GenBank/DDBJ databases">
        <title>In-depth cultivation of the pig gut microbiome towards novel bacterial diversity and tailored functional studies.</title>
        <authorList>
            <person name="Wylensek D."/>
            <person name="Hitch T.C.A."/>
            <person name="Clavel T."/>
        </authorList>
    </citation>
    <scope>NUCLEOTIDE SEQUENCE [LARGE SCALE GENOMIC DNA]</scope>
    <source>
        <strain evidence="10 11">SM-530-WT-4B</strain>
    </source>
</reference>
<evidence type="ECO:0000256" key="3">
    <source>
        <dbReference type="ARBA" id="ARBA00022692"/>
    </source>
</evidence>
<gene>
    <name evidence="10" type="ORF">FYJ74_04990</name>
</gene>
<feature type="transmembrane region" description="Helical" evidence="7">
    <location>
        <begin position="283"/>
        <end position="309"/>
    </location>
</feature>
<evidence type="ECO:0000259" key="9">
    <source>
        <dbReference type="Pfam" id="PF12704"/>
    </source>
</evidence>
<dbReference type="EMBL" id="VUNH01000004">
    <property type="protein sequence ID" value="MST55388.1"/>
    <property type="molecule type" value="Genomic_DNA"/>
</dbReference>
<name>A0A6L5YBG0_9BACT</name>
<keyword evidence="2" id="KW-1003">Cell membrane</keyword>
<feature type="transmembrane region" description="Helical" evidence="7">
    <location>
        <begin position="23"/>
        <end position="46"/>
    </location>
</feature>
<evidence type="ECO:0000256" key="6">
    <source>
        <dbReference type="ARBA" id="ARBA00038076"/>
    </source>
</evidence>
<organism evidence="10 11">
    <name type="scientific">Pyramidobacter porci</name>
    <dbReference type="NCBI Taxonomy" id="2605789"/>
    <lineage>
        <taxon>Bacteria</taxon>
        <taxon>Thermotogati</taxon>
        <taxon>Synergistota</taxon>
        <taxon>Synergistia</taxon>
        <taxon>Synergistales</taxon>
        <taxon>Dethiosulfovibrionaceae</taxon>
        <taxon>Pyramidobacter</taxon>
    </lineage>
</organism>
<dbReference type="PANTHER" id="PTHR30572:SF4">
    <property type="entry name" value="ABC TRANSPORTER PERMEASE YTRF"/>
    <property type="match status" value="1"/>
</dbReference>
<feature type="domain" description="ABC3 transporter permease C-terminal" evidence="8">
    <location>
        <begin position="287"/>
        <end position="396"/>
    </location>
</feature>
<dbReference type="InterPro" id="IPR025857">
    <property type="entry name" value="MacB_PCD"/>
</dbReference>
<dbReference type="Pfam" id="PF12704">
    <property type="entry name" value="MacB_PCD"/>
    <property type="match status" value="1"/>
</dbReference>
<feature type="transmembrane region" description="Helical" evidence="7">
    <location>
        <begin position="370"/>
        <end position="390"/>
    </location>
</feature>
<keyword evidence="3 7" id="KW-0812">Transmembrane</keyword>
<comment type="subcellular location">
    <subcellularLocation>
        <location evidence="1">Cell membrane</location>
        <topology evidence="1">Multi-pass membrane protein</topology>
    </subcellularLocation>
</comment>
<evidence type="ECO:0000313" key="11">
    <source>
        <dbReference type="Proteomes" id="UP000473699"/>
    </source>
</evidence>
<feature type="domain" description="MacB-like periplasmic core" evidence="9">
    <location>
        <begin position="22"/>
        <end position="235"/>
    </location>
</feature>
<dbReference type="Proteomes" id="UP000473699">
    <property type="component" value="Unassembled WGS sequence"/>
</dbReference>
<protein>
    <submittedName>
        <fullName evidence="10">FtsX-like permease family protein</fullName>
    </submittedName>
</protein>
<evidence type="ECO:0000256" key="7">
    <source>
        <dbReference type="SAM" id="Phobius"/>
    </source>
</evidence>
<dbReference type="AlphaFoldDB" id="A0A6L5YBG0"/>
<dbReference type="RefSeq" id="WP_154528488.1">
    <property type="nucleotide sequence ID" value="NZ_VUNH01000004.1"/>
</dbReference>
<proteinExistence type="inferred from homology"/>
<keyword evidence="11" id="KW-1185">Reference proteome</keyword>
<comment type="caution">
    <text evidence="10">The sequence shown here is derived from an EMBL/GenBank/DDBJ whole genome shotgun (WGS) entry which is preliminary data.</text>
</comment>
<evidence type="ECO:0000259" key="8">
    <source>
        <dbReference type="Pfam" id="PF02687"/>
    </source>
</evidence>
<keyword evidence="5 7" id="KW-0472">Membrane</keyword>
<dbReference type="InterPro" id="IPR003838">
    <property type="entry name" value="ABC3_permease_C"/>
</dbReference>
<dbReference type="Pfam" id="PF02687">
    <property type="entry name" value="FtsX"/>
    <property type="match status" value="1"/>
</dbReference>
<evidence type="ECO:0000256" key="5">
    <source>
        <dbReference type="ARBA" id="ARBA00023136"/>
    </source>
</evidence>